<evidence type="ECO:0000313" key="3">
    <source>
        <dbReference type="EMBL" id="MBW4547718.1"/>
    </source>
</evidence>
<evidence type="ECO:0000313" key="4">
    <source>
        <dbReference type="Proteomes" id="UP000753908"/>
    </source>
</evidence>
<dbReference type="SUPFAM" id="SSF52402">
    <property type="entry name" value="Adenine nucleotide alpha hydrolases-like"/>
    <property type="match status" value="1"/>
</dbReference>
<dbReference type="PANTHER" id="PTHR46268:SF8">
    <property type="entry name" value="UNIVERSAL STRESS PROTEIN SLL1388"/>
    <property type="match status" value="1"/>
</dbReference>
<evidence type="ECO:0000259" key="2">
    <source>
        <dbReference type="Pfam" id="PF00582"/>
    </source>
</evidence>
<name>A0A951PRZ3_9CYAN</name>
<feature type="domain" description="UspA" evidence="2">
    <location>
        <begin position="3"/>
        <end position="157"/>
    </location>
</feature>
<dbReference type="Gene3D" id="3.40.50.620">
    <property type="entry name" value="HUPs"/>
    <property type="match status" value="1"/>
</dbReference>
<dbReference type="InterPro" id="IPR006015">
    <property type="entry name" value="Universal_stress_UspA"/>
</dbReference>
<gene>
    <name evidence="3" type="ORF">KME25_25235</name>
</gene>
<reference evidence="3" key="2">
    <citation type="journal article" date="2022" name="Microbiol. Resour. Announc.">
        <title>Metagenome Sequencing to Explore Phylogenomics of Terrestrial Cyanobacteria.</title>
        <authorList>
            <person name="Ward R.D."/>
            <person name="Stajich J.E."/>
            <person name="Johansen J.R."/>
            <person name="Huntemann M."/>
            <person name="Clum A."/>
            <person name="Foster B."/>
            <person name="Foster B."/>
            <person name="Roux S."/>
            <person name="Palaniappan K."/>
            <person name="Varghese N."/>
            <person name="Mukherjee S."/>
            <person name="Reddy T.B.K."/>
            <person name="Daum C."/>
            <person name="Copeland A."/>
            <person name="Chen I.A."/>
            <person name="Ivanova N.N."/>
            <person name="Kyrpides N.C."/>
            <person name="Shapiro N."/>
            <person name="Eloe-Fadrosh E.A."/>
            <person name="Pietrasiak N."/>
        </authorList>
    </citation>
    <scope>NUCLEOTIDE SEQUENCE</scope>
    <source>
        <strain evidence="3">CPER-KK1</strain>
    </source>
</reference>
<dbReference type="PANTHER" id="PTHR46268">
    <property type="entry name" value="STRESS RESPONSE PROTEIN NHAX"/>
    <property type="match status" value="1"/>
</dbReference>
<dbReference type="Proteomes" id="UP000753908">
    <property type="component" value="Unassembled WGS sequence"/>
</dbReference>
<dbReference type="PRINTS" id="PR01438">
    <property type="entry name" value="UNVRSLSTRESS"/>
</dbReference>
<comment type="caution">
    <text evidence="3">The sequence shown here is derived from an EMBL/GenBank/DDBJ whole genome shotgun (WGS) entry which is preliminary data.</text>
</comment>
<proteinExistence type="inferred from homology"/>
<accession>A0A951PRZ3</accession>
<dbReference type="InterPro" id="IPR014729">
    <property type="entry name" value="Rossmann-like_a/b/a_fold"/>
</dbReference>
<comment type="similarity">
    <text evidence="1">Belongs to the universal stress protein A family.</text>
</comment>
<reference evidence="3" key="1">
    <citation type="submission" date="2021-05" db="EMBL/GenBank/DDBJ databases">
        <authorList>
            <person name="Pietrasiak N."/>
            <person name="Ward R."/>
            <person name="Stajich J.E."/>
            <person name="Kurbessoian T."/>
        </authorList>
    </citation>
    <scope>NUCLEOTIDE SEQUENCE</scope>
    <source>
        <strain evidence="3">CPER-KK1</strain>
    </source>
</reference>
<dbReference type="Pfam" id="PF00582">
    <property type="entry name" value="Usp"/>
    <property type="match status" value="1"/>
</dbReference>
<dbReference type="InterPro" id="IPR006016">
    <property type="entry name" value="UspA"/>
</dbReference>
<organism evidence="3 4">
    <name type="scientific">Symplocastrum torsivum CPER-KK1</name>
    <dbReference type="NCBI Taxonomy" id="450513"/>
    <lineage>
        <taxon>Bacteria</taxon>
        <taxon>Bacillati</taxon>
        <taxon>Cyanobacteriota</taxon>
        <taxon>Cyanophyceae</taxon>
        <taxon>Oscillatoriophycideae</taxon>
        <taxon>Oscillatoriales</taxon>
        <taxon>Microcoleaceae</taxon>
        <taxon>Symplocastrum</taxon>
    </lineage>
</organism>
<sequence length="182" mass="19640">MSFQKILVAIDESSLCPSVFSAALELAHSNKAALKLLHSIAPEIVSEPMPPVALDTSLNMGFVNNNYQTQQVLMDNQIEEARAVLNRYSEEAARQGVLTTSAYEIGEAGHRLCDEAKAWDADLIVVGRRGRTGLTEALLGSVSNYVVHHAPCSVLVIQEVELEPPPPAVNDRSLGVINPPSI</sequence>
<dbReference type="EMBL" id="JAHHIF010000047">
    <property type="protein sequence ID" value="MBW4547718.1"/>
    <property type="molecule type" value="Genomic_DNA"/>
</dbReference>
<protein>
    <submittedName>
        <fullName evidence="3">Universal stress protein</fullName>
    </submittedName>
</protein>
<dbReference type="AlphaFoldDB" id="A0A951PRZ3"/>
<evidence type="ECO:0000256" key="1">
    <source>
        <dbReference type="ARBA" id="ARBA00008791"/>
    </source>
</evidence>
<dbReference type="CDD" id="cd00293">
    <property type="entry name" value="USP-like"/>
    <property type="match status" value="1"/>
</dbReference>